<evidence type="ECO:0000313" key="3">
    <source>
        <dbReference type="Proteomes" id="UP000437017"/>
    </source>
</evidence>
<feature type="non-terminal residue" evidence="2">
    <location>
        <position position="1"/>
    </location>
</feature>
<protein>
    <submittedName>
        <fullName evidence="2">Uncharacterized protein</fullName>
    </submittedName>
</protein>
<evidence type="ECO:0000313" key="2">
    <source>
        <dbReference type="EMBL" id="KAB0392714.1"/>
    </source>
</evidence>
<dbReference type="AlphaFoldDB" id="A0A643BXR7"/>
<dbReference type="OrthoDB" id="10264154at2759"/>
<proteinExistence type="predicted"/>
<feature type="region of interest" description="Disordered" evidence="1">
    <location>
        <begin position="59"/>
        <end position="78"/>
    </location>
</feature>
<gene>
    <name evidence="2" type="ORF">E2I00_005894</name>
</gene>
<name>A0A643BXR7_BALPH</name>
<keyword evidence="3" id="KW-1185">Reference proteome</keyword>
<comment type="caution">
    <text evidence="2">The sequence shown here is derived from an EMBL/GenBank/DDBJ whole genome shotgun (WGS) entry which is preliminary data.</text>
</comment>
<organism evidence="2 3">
    <name type="scientific">Balaenoptera physalus</name>
    <name type="common">Fin whale</name>
    <name type="synonym">Balaena physalus</name>
    <dbReference type="NCBI Taxonomy" id="9770"/>
    <lineage>
        <taxon>Eukaryota</taxon>
        <taxon>Metazoa</taxon>
        <taxon>Chordata</taxon>
        <taxon>Craniata</taxon>
        <taxon>Vertebrata</taxon>
        <taxon>Euteleostomi</taxon>
        <taxon>Mammalia</taxon>
        <taxon>Eutheria</taxon>
        <taxon>Laurasiatheria</taxon>
        <taxon>Artiodactyla</taxon>
        <taxon>Whippomorpha</taxon>
        <taxon>Cetacea</taxon>
        <taxon>Mysticeti</taxon>
        <taxon>Balaenopteridae</taxon>
        <taxon>Balaenoptera</taxon>
    </lineage>
</organism>
<accession>A0A643BXR7</accession>
<sequence>SAKITLLNLQGSGKSTVTLEKLILTANVALQVARSVQATVCRLRAIFAPNAPLTAAALETVGGRPPGSAHRPRSGVGA</sequence>
<dbReference type="Proteomes" id="UP000437017">
    <property type="component" value="Unassembled WGS sequence"/>
</dbReference>
<dbReference type="EMBL" id="SGJD01003606">
    <property type="protein sequence ID" value="KAB0392714.1"/>
    <property type="molecule type" value="Genomic_DNA"/>
</dbReference>
<evidence type="ECO:0000256" key="1">
    <source>
        <dbReference type="SAM" id="MobiDB-lite"/>
    </source>
</evidence>
<reference evidence="2 3" key="1">
    <citation type="journal article" date="2019" name="PLoS ONE">
        <title>Genomic analyses reveal an absence of contemporary introgressive admixture between fin whales and blue whales, despite known hybrids.</title>
        <authorList>
            <person name="Westbury M.V."/>
            <person name="Petersen B."/>
            <person name="Lorenzen E.D."/>
        </authorList>
    </citation>
    <scope>NUCLEOTIDE SEQUENCE [LARGE SCALE GENOMIC DNA]</scope>
    <source>
        <strain evidence="2">FinWhale-01</strain>
    </source>
</reference>